<gene>
    <name evidence="1" type="ORF">CEXT_676951</name>
</gene>
<dbReference type="EMBL" id="BPLR01005453">
    <property type="protein sequence ID" value="GIY02535.1"/>
    <property type="molecule type" value="Genomic_DNA"/>
</dbReference>
<sequence>MNYASKTLLLLPCDTLGCCKTGDSGVGRAVILTTIQYLRHRSGFLGFCILIPQCSVCRFSENPGAFLSGKSNNVFEWKRKRGIPVFRPSKTHRTLPHKQEKCDLFSFAECIRPIWRKGPNLNMNYASKTLLLLPCDTLWCCKTGDTGVGRAVILRAIKFFKAQIWVSGVLHFNPPMQCLWIL</sequence>
<organism evidence="1 2">
    <name type="scientific">Caerostris extrusa</name>
    <name type="common">Bark spider</name>
    <name type="synonym">Caerostris bankana</name>
    <dbReference type="NCBI Taxonomy" id="172846"/>
    <lineage>
        <taxon>Eukaryota</taxon>
        <taxon>Metazoa</taxon>
        <taxon>Ecdysozoa</taxon>
        <taxon>Arthropoda</taxon>
        <taxon>Chelicerata</taxon>
        <taxon>Arachnida</taxon>
        <taxon>Araneae</taxon>
        <taxon>Araneomorphae</taxon>
        <taxon>Entelegynae</taxon>
        <taxon>Araneoidea</taxon>
        <taxon>Araneidae</taxon>
        <taxon>Caerostris</taxon>
    </lineage>
</organism>
<protein>
    <submittedName>
        <fullName evidence="1">Uncharacterized protein</fullName>
    </submittedName>
</protein>
<dbReference type="Proteomes" id="UP001054945">
    <property type="component" value="Unassembled WGS sequence"/>
</dbReference>
<name>A0AAV4PZF5_CAEEX</name>
<evidence type="ECO:0000313" key="2">
    <source>
        <dbReference type="Proteomes" id="UP001054945"/>
    </source>
</evidence>
<comment type="caution">
    <text evidence="1">The sequence shown here is derived from an EMBL/GenBank/DDBJ whole genome shotgun (WGS) entry which is preliminary data.</text>
</comment>
<keyword evidence="2" id="KW-1185">Reference proteome</keyword>
<dbReference type="AlphaFoldDB" id="A0AAV4PZF5"/>
<reference evidence="1 2" key="1">
    <citation type="submission" date="2021-06" db="EMBL/GenBank/DDBJ databases">
        <title>Caerostris extrusa draft genome.</title>
        <authorList>
            <person name="Kono N."/>
            <person name="Arakawa K."/>
        </authorList>
    </citation>
    <scope>NUCLEOTIDE SEQUENCE [LARGE SCALE GENOMIC DNA]</scope>
</reference>
<proteinExistence type="predicted"/>
<accession>A0AAV4PZF5</accession>
<evidence type="ECO:0000313" key="1">
    <source>
        <dbReference type="EMBL" id="GIY02535.1"/>
    </source>
</evidence>